<evidence type="ECO:0000256" key="8">
    <source>
        <dbReference type="ARBA" id="ARBA00023136"/>
    </source>
</evidence>
<name>A0A7R9A0J9_9CRUS</name>
<organism evidence="9">
    <name type="scientific">Cyprideis torosa</name>
    <dbReference type="NCBI Taxonomy" id="163714"/>
    <lineage>
        <taxon>Eukaryota</taxon>
        <taxon>Metazoa</taxon>
        <taxon>Ecdysozoa</taxon>
        <taxon>Arthropoda</taxon>
        <taxon>Crustacea</taxon>
        <taxon>Oligostraca</taxon>
        <taxon>Ostracoda</taxon>
        <taxon>Podocopa</taxon>
        <taxon>Podocopida</taxon>
        <taxon>Cytherocopina</taxon>
        <taxon>Cytheroidea</taxon>
        <taxon>Cytherideidae</taxon>
        <taxon>Cyprideis</taxon>
    </lineage>
</organism>
<sequence>MRYPGLRRFVLLPLLVNLVIFGGGTWWGFSGLESYLDQALPGWLSWAQFILLPLFTITALIMMFYTFTLVANLIASPFNSLLAEKIERRLAGEIPSPASSVLQVAKEAAGAVGSEVRKLLYMAGWAIPLMILFLIPGLNLLAPLLWGLFGAWMLAFTYLDYPMGNHGLTFRDEKLRLRQHRGLAMGFGSAMLVMTFIPVLNFFAMPAGVAGATLLWVERIKSTG</sequence>
<evidence type="ECO:0000256" key="6">
    <source>
        <dbReference type="ARBA" id="ARBA00022692"/>
    </source>
</evidence>
<dbReference type="GO" id="GO:0005886">
    <property type="term" value="C:plasma membrane"/>
    <property type="evidence" value="ECO:0007669"/>
    <property type="project" value="TreeGrafter"/>
</dbReference>
<proteinExistence type="predicted"/>
<comment type="subcellular location">
    <subcellularLocation>
        <location evidence="1">Membrane</location>
        <topology evidence="1">Multi-pass membrane protein</topology>
    </subcellularLocation>
</comment>
<keyword evidence="8" id="KW-0472">Membrane</keyword>
<dbReference type="EMBL" id="OB709478">
    <property type="protein sequence ID" value="CAD7238823.1"/>
    <property type="molecule type" value="Genomic_DNA"/>
</dbReference>
<keyword evidence="6" id="KW-0812">Transmembrane</keyword>
<keyword evidence="2" id="KW-0813">Transport</keyword>
<dbReference type="GO" id="GO:0009675">
    <property type="term" value="F:high-affinity sulfate:proton symporter activity"/>
    <property type="evidence" value="ECO:0007669"/>
    <property type="project" value="TreeGrafter"/>
</dbReference>
<dbReference type="PANTHER" id="PTHR37468:SF1">
    <property type="entry name" value="SULFATE TRANSPORTER CYSZ"/>
    <property type="match status" value="1"/>
</dbReference>
<dbReference type="GO" id="GO:0019344">
    <property type="term" value="P:cysteine biosynthetic process"/>
    <property type="evidence" value="ECO:0007669"/>
    <property type="project" value="TreeGrafter"/>
</dbReference>
<protein>
    <submittedName>
        <fullName evidence="9">Uncharacterized protein</fullName>
    </submittedName>
</protein>
<keyword evidence="3" id="KW-1003">Cell membrane</keyword>
<dbReference type="Pfam" id="PF07264">
    <property type="entry name" value="EI24"/>
    <property type="match status" value="1"/>
</dbReference>
<evidence type="ECO:0000256" key="5">
    <source>
        <dbReference type="ARBA" id="ARBA00022605"/>
    </source>
</evidence>
<accession>A0A7R9A0J9</accession>
<dbReference type="PANTHER" id="PTHR37468">
    <property type="entry name" value="SULFATE TRANSPORTER CYSZ"/>
    <property type="match status" value="1"/>
</dbReference>
<evidence type="ECO:0000256" key="7">
    <source>
        <dbReference type="ARBA" id="ARBA00022989"/>
    </source>
</evidence>
<dbReference type="GO" id="GO:0000103">
    <property type="term" value="P:sulfate assimilation"/>
    <property type="evidence" value="ECO:0007669"/>
    <property type="project" value="TreeGrafter"/>
</dbReference>
<keyword evidence="7" id="KW-1133">Transmembrane helix</keyword>
<dbReference type="InterPro" id="IPR050480">
    <property type="entry name" value="CysZ-like"/>
</dbReference>
<dbReference type="InterPro" id="IPR059112">
    <property type="entry name" value="CysZ/EI24"/>
</dbReference>
<dbReference type="OrthoDB" id="10249990at2759"/>
<evidence type="ECO:0000256" key="3">
    <source>
        <dbReference type="ARBA" id="ARBA00022475"/>
    </source>
</evidence>
<keyword evidence="5" id="KW-0028">Amino-acid biosynthesis</keyword>
<keyword evidence="4" id="KW-0997">Cell inner membrane</keyword>
<gene>
    <name evidence="9" type="ORF">CTOB1V02_LOCUS16638</name>
</gene>
<evidence type="ECO:0000256" key="1">
    <source>
        <dbReference type="ARBA" id="ARBA00004141"/>
    </source>
</evidence>
<dbReference type="NCBIfam" id="NF003433">
    <property type="entry name" value="PRK04949.1"/>
    <property type="match status" value="1"/>
</dbReference>
<reference evidence="9" key="1">
    <citation type="submission" date="2020-11" db="EMBL/GenBank/DDBJ databases">
        <authorList>
            <person name="Tran Van P."/>
        </authorList>
    </citation>
    <scope>NUCLEOTIDE SEQUENCE</scope>
</reference>
<evidence type="ECO:0000313" key="9">
    <source>
        <dbReference type="EMBL" id="CAD7238823.1"/>
    </source>
</evidence>
<evidence type="ECO:0000256" key="2">
    <source>
        <dbReference type="ARBA" id="ARBA00022448"/>
    </source>
</evidence>
<dbReference type="AlphaFoldDB" id="A0A7R9A0J9"/>
<evidence type="ECO:0000256" key="4">
    <source>
        <dbReference type="ARBA" id="ARBA00022519"/>
    </source>
</evidence>